<evidence type="ECO:0000256" key="23">
    <source>
        <dbReference type="ARBA" id="ARBA00080936"/>
    </source>
</evidence>
<protein>
    <recommendedName>
        <fullName evidence="22">Serine/threonine-protein kinase WNK4</fullName>
        <ecNumber evidence="4">2.7.11.1</ecNumber>
    </recommendedName>
    <alternativeName>
        <fullName evidence="18">ESCRT-II complex subunit VPS25</fullName>
    </alternativeName>
    <alternativeName>
        <fullName evidence="23">Protein kinase lysine-deficient 4</fullName>
    </alternativeName>
    <alternativeName>
        <fullName evidence="24">Protein kinase with no lysine 4</fullName>
    </alternativeName>
    <alternativeName>
        <fullName evidence="5">Vacuolar protein-sorting-associated protein 25</fullName>
    </alternativeName>
</protein>
<feature type="region of interest" description="Disordered" evidence="25">
    <location>
        <begin position="1128"/>
        <end position="1172"/>
    </location>
</feature>
<dbReference type="GO" id="GO:0000814">
    <property type="term" value="C:ESCRT II complex"/>
    <property type="evidence" value="ECO:0007669"/>
    <property type="project" value="InterPro"/>
</dbReference>
<evidence type="ECO:0000256" key="9">
    <source>
        <dbReference type="ARBA" id="ARBA00022527"/>
    </source>
</evidence>
<name>A4D0F6_RAT</name>
<keyword evidence="12" id="KW-0547">Nucleotide-binding</keyword>
<keyword evidence="10" id="KW-0597">Phosphoprotein</keyword>
<dbReference type="FunFam" id="1.10.510.10:FF:000006">
    <property type="entry name" value="Serine/threonine-protein kinase WNK1 isoform 2"/>
    <property type="match status" value="1"/>
</dbReference>
<evidence type="ECO:0000256" key="16">
    <source>
        <dbReference type="ARBA" id="ARBA00022927"/>
    </source>
</evidence>
<keyword evidence="8" id="KW-1017">Isopeptide bond</keyword>
<proteinExistence type="evidence at transcript level"/>
<dbReference type="Gene3D" id="1.10.510.10">
    <property type="entry name" value="Transferase(Phosphotransferase) domain 1"/>
    <property type="match status" value="1"/>
</dbReference>
<feature type="region of interest" description="Disordered" evidence="25">
    <location>
        <begin position="918"/>
        <end position="1042"/>
    </location>
</feature>
<feature type="compositionally biased region" description="Polar residues" evidence="25">
    <location>
        <begin position="1131"/>
        <end position="1142"/>
    </location>
</feature>
<evidence type="ECO:0000256" key="4">
    <source>
        <dbReference type="ARBA" id="ARBA00012513"/>
    </source>
</evidence>
<dbReference type="Gene3D" id="1.10.472.10">
    <property type="entry name" value="Cyclin-like"/>
    <property type="match status" value="1"/>
</dbReference>
<comment type="catalytic activity">
    <reaction evidence="19">
        <text>L-threonyl-[protein] + ATP = O-phospho-L-threonyl-[protein] + ADP + H(+)</text>
        <dbReference type="Rhea" id="RHEA:46608"/>
        <dbReference type="Rhea" id="RHEA-COMP:11060"/>
        <dbReference type="Rhea" id="RHEA-COMP:11605"/>
        <dbReference type="ChEBI" id="CHEBI:15378"/>
        <dbReference type="ChEBI" id="CHEBI:30013"/>
        <dbReference type="ChEBI" id="CHEBI:30616"/>
        <dbReference type="ChEBI" id="CHEBI:61977"/>
        <dbReference type="ChEBI" id="CHEBI:456216"/>
        <dbReference type="EC" id="2.7.11.1"/>
    </reaction>
</comment>
<evidence type="ECO:0000256" key="13">
    <source>
        <dbReference type="ARBA" id="ARBA00022777"/>
    </source>
</evidence>
<dbReference type="FunFam" id="3.10.20.90:FF:000127">
    <property type="entry name" value="serine/threonine-protein kinase WNK4 isoform X1"/>
    <property type="match status" value="1"/>
</dbReference>
<dbReference type="FunFam" id="1.10.10.570:FF:000001">
    <property type="entry name" value="vacuolar protein-sorting-associated protein 25"/>
    <property type="match status" value="1"/>
</dbReference>
<dbReference type="InterPro" id="IPR011009">
    <property type="entry name" value="Kinase-like_dom_sf"/>
</dbReference>
<dbReference type="Gene3D" id="1.10.10.10">
    <property type="entry name" value="Winged helix-like DNA-binding domain superfamily/Winged helix DNA-binding domain"/>
    <property type="match status" value="1"/>
</dbReference>
<sequence>MLRRRPETPCRFRVLWATTMAMSFEWPWQYRFPPFFTLQPNVDTRQKQLAAWCSLVLSFCRLHKQSSMTVMEAQESPLFNNVKLQRKLPVESIQIVLEELRKKGICFAGNLEWLDKNKSSFLIMWRRPEEWGKLIYQWVSRSGQNNSVFTLYELTSGEDTEEEAPRNTETGVHMSQTEADLALRPSPSLTSMGPTRLGPPPRRVRRFSGKAEPRPRSSRPSRRSSVDLGLLSSWSQPASLLPEPPDPPDSAGPMRSPPSNSKEHPEGTWTGAAPVKAADSACPELTVSSGGPGSREPPRVPDAAARERRREQEEKEDTETQAVATSPDGRYLKFDIEIGRGSFKTVYRGLDTDTTVEVAWCELQTRKLSRAERQRFSEEVEMLKGLQHPNIVRFYDSWKSVLRGQVCIVLVTELMTSGTLKTYLRRFREMKPRVLQRWSRQILRGLHFLHSRVPPILHRDLKCDNVFITGPSGSVKIGDLGLATLKRASFAKSVIGTPEFMAPEMYEEKYDEAVDVYAFGMCMLEMATSEYPYSECQNAAQIYRKVTSGTKPNSFYKVKMPEVKEIIEGCIRTDKNERFTIQDLLTHAFFREERGVHVELAEEDDGEKPGLKLWLRMEDARRGGRPRDNQAIEFLFQLGRDAAEEVAQEMVALGLVCEADYQPVARAVRERVAAIQRKREKLRKARELEVLPPDSGPPPATVSMTPGPPSAFPPEPEEPEADQHQSFLFRHASYSSTTSDCETDGYLSSSGFLDASDPALQPPGGMPSSPAEPHLCLPSVFALSIPRSGPGSDFSPGDMYVLVSVRWQATPQMQPQALSDMGEGGQMRKNPVKTLRRRPRSRLRVTSVSDQSDRVVECQLQTHNSKMVTFRFDLDGDSPEEIAAAMVYNEFILPSERDGFLSRIREIIQRVETLLKRDAGPSEATEDALSPQEEPAAMPALPGPSDEGKPQLVGRFQVTSSKEPAEPPLQPASPTLSRSLKLPTPQLTSESSDTEDSAAGGPETREALAESDRAAEGLGVAIDEEKDEGKEPQIGGSSPILSQPSPVWMNYSYSSLCLSSEESESSGEDEEFWAELQNLRQKHLSEVEALQTLQKKEIEDLYSRLGKQPPPGIVAPAAMLSCRQRRLSKGSFPTSRRNSLQRSDLPGPGIMRRNSLSGSSTGSQEQRASKGVTFAGDVGRMVRGEDKLIGREGGIQGVTEDSGNKLKKPVYGSRELCKCSERVLNMEGPLRPRLVNCSDFQFGVVATETIENALLHLAQQNEQAVKEAAGRSGSFRETRIVEFVFLLSEQWCLEKSVSYQAVEILERFMVKQAENICQQATLQLRSNELQSWRALKEQLSNKFILRLVSCVQLASKLSFHYKIVSNITVLNFLQALGYGYTKEELLESELDILKSLNFQINLPTPLAYVEMLLEVLGYNGCLVPATQLHATCLTLLDLVYLLHEPIYESLLRASIENSPPSQLQGEKFISVKEDFMLLAVGIIAASAFIQNHECWSQVIGHLQSITGIASESIAEFSYAILTHSVGANTPGQQHPVPHKAARALRTAASSNT</sequence>
<dbReference type="Gene3D" id="1.10.10.570">
    <property type="entry name" value="Winged helix' DNA-binding domain. Chain C. Domain 1"/>
    <property type="match status" value="1"/>
</dbReference>
<dbReference type="InterPro" id="IPR000719">
    <property type="entry name" value="Prot_kinase_dom"/>
</dbReference>
<feature type="compositionally biased region" description="Basic and acidic residues" evidence="25">
    <location>
        <begin position="1003"/>
        <end position="1015"/>
    </location>
</feature>
<dbReference type="PROSITE" id="PS50011">
    <property type="entry name" value="PROTEIN_KINASE_DOM"/>
    <property type="match status" value="1"/>
</dbReference>
<dbReference type="Pfam" id="PF00069">
    <property type="entry name" value="Pkinase"/>
    <property type="match status" value="1"/>
</dbReference>
<dbReference type="InterPro" id="IPR050588">
    <property type="entry name" value="WNK_Ser-Thr_kinase"/>
</dbReference>
<evidence type="ECO:0000256" key="10">
    <source>
        <dbReference type="ARBA" id="ARBA00022553"/>
    </source>
</evidence>
<evidence type="ECO:0000256" key="2">
    <source>
        <dbReference type="ARBA" id="ARBA00004435"/>
    </source>
</evidence>
<accession>A4D0F6</accession>
<evidence type="ECO:0000256" key="22">
    <source>
        <dbReference type="ARBA" id="ARBA00071798"/>
    </source>
</evidence>
<dbReference type="GO" id="GO:0010766">
    <property type="term" value="P:negative regulation of sodium ion transport"/>
    <property type="evidence" value="ECO:0007669"/>
    <property type="project" value="UniProtKB-ARBA"/>
</dbReference>
<dbReference type="GO" id="GO:0071985">
    <property type="term" value="P:multivesicular body sorting pathway"/>
    <property type="evidence" value="ECO:0007669"/>
    <property type="project" value="InterPro"/>
</dbReference>
<evidence type="ECO:0000256" key="7">
    <source>
        <dbReference type="ARBA" id="ARBA00022448"/>
    </source>
</evidence>
<dbReference type="SUPFAM" id="SSF46785">
    <property type="entry name" value="Winged helix' DNA-binding domain"/>
    <property type="match status" value="2"/>
</dbReference>
<dbReference type="Pfam" id="PF05871">
    <property type="entry name" value="ESCRT-II"/>
    <property type="match status" value="1"/>
</dbReference>
<dbReference type="InterPro" id="IPR014041">
    <property type="entry name" value="ESCRT-II_cplx_Vps25-sub_N"/>
</dbReference>
<dbReference type="InterPro" id="IPR008271">
    <property type="entry name" value="Ser/Thr_kinase_AS"/>
</dbReference>
<feature type="compositionally biased region" description="Polar residues" evidence="25">
    <location>
        <begin position="1154"/>
        <end position="1166"/>
    </location>
</feature>
<dbReference type="Gene3D" id="3.30.200.20">
    <property type="entry name" value="Phosphorylase Kinase, domain 1"/>
    <property type="match status" value="1"/>
</dbReference>
<dbReference type="SUPFAM" id="SSF47954">
    <property type="entry name" value="Cyclin-like"/>
    <property type="match status" value="1"/>
</dbReference>
<dbReference type="PROSITE" id="PS00108">
    <property type="entry name" value="PROTEIN_KINASE_ST"/>
    <property type="match status" value="1"/>
</dbReference>
<keyword evidence="6" id="KW-0796">Tight junction</keyword>
<dbReference type="FunFam" id="3.10.20.90:FF:000007">
    <property type="entry name" value="Serine/threonine-protein kinase WNK1 isoform 1"/>
    <property type="match status" value="1"/>
</dbReference>
<comment type="cofactor">
    <cofactor evidence="1">
        <name>Mg(2+)</name>
        <dbReference type="ChEBI" id="CHEBI:18420"/>
    </cofactor>
</comment>
<dbReference type="InterPro" id="IPR036388">
    <property type="entry name" value="WH-like_DNA-bd_sf"/>
</dbReference>
<evidence type="ECO:0000256" key="24">
    <source>
        <dbReference type="ARBA" id="ARBA00083535"/>
    </source>
</evidence>
<dbReference type="Gene3D" id="3.10.20.90">
    <property type="entry name" value="Phosphatidylinositol 3-kinase Catalytic Subunit, Chain A, domain 1"/>
    <property type="match status" value="2"/>
</dbReference>
<dbReference type="Pfam" id="PF12202">
    <property type="entry name" value="OSR1_C"/>
    <property type="match status" value="1"/>
</dbReference>
<evidence type="ECO:0000256" key="5">
    <source>
        <dbReference type="ARBA" id="ARBA00017934"/>
    </source>
</evidence>
<evidence type="ECO:0000256" key="14">
    <source>
        <dbReference type="ARBA" id="ARBA00022840"/>
    </source>
</evidence>
<dbReference type="CDD" id="cd20541">
    <property type="entry name" value="CYCLIN_CNTD1"/>
    <property type="match status" value="1"/>
</dbReference>
<comment type="similarity">
    <text evidence="3">Belongs to the VPS25 family.</text>
</comment>
<comment type="subunit">
    <text evidence="21">Interacts with the C-terminal region of KCNJ1. Interacts with WNK1 and WNK3. Interacts with KLHL3.</text>
</comment>
<evidence type="ECO:0000256" key="8">
    <source>
        <dbReference type="ARBA" id="ARBA00022499"/>
    </source>
</evidence>
<feature type="region of interest" description="Disordered" evidence="25">
    <location>
        <begin position="155"/>
        <end position="325"/>
    </location>
</feature>
<evidence type="ECO:0000256" key="15">
    <source>
        <dbReference type="ARBA" id="ARBA00022843"/>
    </source>
</evidence>
<dbReference type="Pfam" id="PF24889">
    <property type="entry name" value="CCTL2_WNK"/>
    <property type="match status" value="1"/>
</dbReference>
<feature type="region of interest" description="Disordered" evidence="25">
    <location>
        <begin position="689"/>
        <end position="723"/>
    </location>
</feature>
<comment type="catalytic activity">
    <reaction evidence="20">
        <text>L-seryl-[protein] + ATP = O-phospho-L-seryl-[protein] + ADP + H(+)</text>
        <dbReference type="Rhea" id="RHEA:17989"/>
        <dbReference type="Rhea" id="RHEA-COMP:9863"/>
        <dbReference type="Rhea" id="RHEA-COMP:11604"/>
        <dbReference type="ChEBI" id="CHEBI:15378"/>
        <dbReference type="ChEBI" id="CHEBI:29999"/>
        <dbReference type="ChEBI" id="CHEBI:30616"/>
        <dbReference type="ChEBI" id="CHEBI:83421"/>
        <dbReference type="ChEBI" id="CHEBI:456216"/>
        <dbReference type="EC" id="2.7.11.1"/>
    </reaction>
</comment>
<dbReference type="GO" id="GO:0015031">
    <property type="term" value="P:protein transport"/>
    <property type="evidence" value="ECO:0007669"/>
    <property type="project" value="UniProtKB-KW"/>
</dbReference>
<evidence type="ECO:0000256" key="25">
    <source>
        <dbReference type="SAM" id="MobiDB-lite"/>
    </source>
</evidence>
<reference evidence="27" key="1">
    <citation type="submission" date="2003-06" db="EMBL/GenBank/DDBJ databases">
        <title>Liver regeneration after PH.</title>
        <authorList>
            <person name="Xu C.S."/>
            <person name="Li W.Q."/>
            <person name="Li Y.C."/>
            <person name="Yang K.J."/>
            <person name="Yan H.M."/>
            <person name="Chang C.F."/>
            <person name="Zhao L.F."/>
            <person name="Ma H."/>
            <person name="Wang L."/>
            <person name="Wang S.F."/>
            <person name="Han H.P."/>
            <person name="Wang G.P."/>
            <person name="Chai L.Q."/>
            <person name="Yuan J.Y."/>
            <person name="Shi J.B."/>
            <person name="Rahman S."/>
            <person name="Wang Q.N."/>
            <person name="Zhang J.B."/>
        </authorList>
    </citation>
    <scope>NUCLEOTIDE SEQUENCE</scope>
</reference>
<dbReference type="GO" id="GO:0004674">
    <property type="term" value="F:protein serine/threonine kinase activity"/>
    <property type="evidence" value="ECO:0007669"/>
    <property type="project" value="UniProtKB-KW"/>
</dbReference>
<dbReference type="SUPFAM" id="SSF56112">
    <property type="entry name" value="Protein kinase-like (PK-like)"/>
    <property type="match status" value="1"/>
</dbReference>
<feature type="domain" description="Protein kinase" evidence="26">
    <location>
        <begin position="332"/>
        <end position="590"/>
    </location>
</feature>
<evidence type="ECO:0000256" key="3">
    <source>
        <dbReference type="ARBA" id="ARBA00009674"/>
    </source>
</evidence>
<keyword evidence="14" id="KW-0067">ATP-binding</keyword>
<evidence type="ECO:0000256" key="6">
    <source>
        <dbReference type="ARBA" id="ARBA00022427"/>
    </source>
</evidence>
<dbReference type="InterPro" id="IPR024678">
    <property type="entry name" value="Kinase_OSR1/WNK_CCT"/>
</dbReference>
<dbReference type="SMART" id="SM00220">
    <property type="entry name" value="S_TKc"/>
    <property type="match status" value="1"/>
</dbReference>
<keyword evidence="13" id="KW-0418">Kinase</keyword>
<dbReference type="GO" id="GO:0005524">
    <property type="term" value="F:ATP binding"/>
    <property type="evidence" value="ECO:0007669"/>
    <property type="project" value="UniProtKB-KW"/>
</dbReference>
<keyword evidence="7" id="KW-0813">Transport</keyword>
<evidence type="ECO:0000256" key="20">
    <source>
        <dbReference type="ARBA" id="ARBA00048679"/>
    </source>
</evidence>
<keyword evidence="9" id="KW-0723">Serine/threonine-protein kinase</keyword>
<evidence type="ECO:0000256" key="12">
    <source>
        <dbReference type="ARBA" id="ARBA00022741"/>
    </source>
</evidence>
<evidence type="ECO:0000256" key="17">
    <source>
        <dbReference type="ARBA" id="ARBA00022949"/>
    </source>
</evidence>
<dbReference type="InterPro" id="IPR056865">
    <property type="entry name" value="CCTL2_WNK"/>
</dbReference>
<evidence type="ECO:0000313" key="27">
    <source>
        <dbReference type="EMBL" id="AAP86260.1"/>
    </source>
</evidence>
<keyword evidence="16" id="KW-0653">Protein transport</keyword>
<dbReference type="FunFam" id="3.30.200.20:FF:000010">
    <property type="entry name" value="Serine/threonine-protein kinase WNK1 isoform 2"/>
    <property type="match status" value="1"/>
</dbReference>
<feature type="compositionally biased region" description="Pro residues" evidence="25">
    <location>
        <begin position="694"/>
        <end position="714"/>
    </location>
</feature>
<dbReference type="CDD" id="cd14033">
    <property type="entry name" value="STKc_WNK4"/>
    <property type="match status" value="1"/>
</dbReference>
<keyword evidence="15" id="KW-0832">Ubl conjugation</keyword>
<organism evidence="27">
    <name type="scientific">Rattus norvegicus</name>
    <name type="common">Rat</name>
    <dbReference type="NCBI Taxonomy" id="10116"/>
    <lineage>
        <taxon>Eukaryota</taxon>
        <taxon>Metazoa</taxon>
        <taxon>Chordata</taxon>
        <taxon>Craniata</taxon>
        <taxon>Vertebrata</taxon>
        <taxon>Euteleostomi</taxon>
        <taxon>Mammalia</taxon>
        <taxon>Eutheria</taxon>
        <taxon>Euarchontoglires</taxon>
        <taxon>Glires</taxon>
        <taxon>Rodentia</taxon>
        <taxon>Myomorpha</taxon>
        <taxon>Muroidea</taxon>
        <taxon>Muridae</taxon>
        <taxon>Murinae</taxon>
        <taxon>Rattus</taxon>
    </lineage>
</organism>
<feature type="compositionally biased region" description="Basic and acidic residues" evidence="25">
    <location>
        <begin position="296"/>
        <end position="313"/>
    </location>
</feature>
<evidence type="ECO:0000256" key="1">
    <source>
        <dbReference type="ARBA" id="ARBA00001946"/>
    </source>
</evidence>
<dbReference type="EC" id="2.7.11.1" evidence="4"/>
<evidence type="ECO:0000256" key="18">
    <source>
        <dbReference type="ARBA" id="ARBA00030094"/>
    </source>
</evidence>
<keyword evidence="17" id="KW-0965">Cell junction</keyword>
<dbReference type="EMBL" id="AY321328">
    <property type="protein sequence ID" value="AAP86260.1"/>
    <property type="molecule type" value="mRNA"/>
</dbReference>
<evidence type="ECO:0000259" key="26">
    <source>
        <dbReference type="PROSITE" id="PS50011"/>
    </source>
</evidence>
<dbReference type="GO" id="GO:0005923">
    <property type="term" value="C:bicellular tight junction"/>
    <property type="evidence" value="ECO:0007669"/>
    <property type="project" value="UniProtKB-SubCell"/>
</dbReference>
<evidence type="ECO:0000256" key="19">
    <source>
        <dbReference type="ARBA" id="ARBA00047899"/>
    </source>
</evidence>
<dbReference type="PANTHER" id="PTHR13902">
    <property type="entry name" value="SERINE/THREONINE-PROTEIN KINASE WNK WITH NO LYSINE -RELATED"/>
    <property type="match status" value="1"/>
</dbReference>
<evidence type="ECO:0000256" key="21">
    <source>
        <dbReference type="ARBA" id="ARBA00064682"/>
    </source>
</evidence>
<dbReference type="InterPro" id="IPR036390">
    <property type="entry name" value="WH_DNA-bd_sf"/>
</dbReference>
<keyword evidence="11" id="KW-0808">Transferase</keyword>
<dbReference type="InterPro" id="IPR036915">
    <property type="entry name" value="Cyclin-like_sf"/>
</dbReference>
<dbReference type="InterPro" id="IPR008570">
    <property type="entry name" value="ESCRT-II_cplx_Vps25-sub"/>
</dbReference>
<feature type="compositionally biased region" description="Polar residues" evidence="25">
    <location>
        <begin position="167"/>
        <end position="178"/>
    </location>
</feature>
<evidence type="ECO:0000256" key="11">
    <source>
        <dbReference type="ARBA" id="ARBA00022679"/>
    </source>
</evidence>
<comment type="subcellular location">
    <subcellularLocation>
        <location evidence="2">Cell junction</location>
        <location evidence="2">Tight junction</location>
    </subcellularLocation>
</comment>